<organism evidence="2 3">
    <name type="scientific">Gymnopilus dilepis</name>
    <dbReference type="NCBI Taxonomy" id="231916"/>
    <lineage>
        <taxon>Eukaryota</taxon>
        <taxon>Fungi</taxon>
        <taxon>Dikarya</taxon>
        <taxon>Basidiomycota</taxon>
        <taxon>Agaricomycotina</taxon>
        <taxon>Agaricomycetes</taxon>
        <taxon>Agaricomycetidae</taxon>
        <taxon>Agaricales</taxon>
        <taxon>Agaricineae</taxon>
        <taxon>Hymenogastraceae</taxon>
        <taxon>Gymnopilus</taxon>
    </lineage>
</organism>
<feature type="coiled-coil region" evidence="1">
    <location>
        <begin position="34"/>
        <end position="61"/>
    </location>
</feature>
<dbReference type="OrthoDB" id="3365698at2759"/>
<comment type="caution">
    <text evidence="2">The sequence shown here is derived from an EMBL/GenBank/DDBJ whole genome shotgun (WGS) entry which is preliminary data.</text>
</comment>
<evidence type="ECO:0000313" key="3">
    <source>
        <dbReference type="Proteomes" id="UP000284706"/>
    </source>
</evidence>
<sequence length="624" mass="70787">MEPHLAQLLQHNDAPCDSSMDEARSLMVVSLGEVDKIDSRIADLQAQLRSLAEERSVVEKSLNNYRTILSPIRRLPNDILDEIFYRCLATHRNPITSPREAPILLTHVCQRWRIAALSSPRLWSAIHVTFSNAYLSKSSIESITGMHVPQENVGDLESCASRVLKNRCEVVKEWLDRAASCPLSISMSYASGARTQEELVLRHGDLTHELFTILISHRNHWRTLELVMPMEIYLQLEAMISSLDDLSSLTALRVELEYRLANRSYLAPGKGPAPIHIFNAPSLRRVSLSGPGISGQWWSKPPPFSNQGERLRYFCSHSPLKVTQIYSLLEGCCNLTSCKTLLMCLQRQAMDLNQTFKEILLPYLSVFAIIEQADEVTYPVLTRFYESINAPLIRSLSYRKGGVHTPSEGIDPPIIALLQRTSILCKLTLDPMDCREEFYRSVFQIVSPTLKHLVLCRGSWNPPWAPWYRPPTESGFSLQLLLTNEGRAQSSDTGSQNSCTLLPLLEVFEWSPAAASDETLLQFINERIDPVSEKGPGLVALKTIRLTFDRPVSKESKDILSEIKRREEQTARTCGGLQSNIVIDLNYRKDSSQRELDLKSRLSSYRLEDDRTWRHDDLDEPTNL</sequence>
<dbReference type="Proteomes" id="UP000284706">
    <property type="component" value="Unassembled WGS sequence"/>
</dbReference>
<dbReference type="InParanoid" id="A0A409XY30"/>
<keyword evidence="3" id="KW-1185">Reference proteome</keyword>
<name>A0A409XY30_9AGAR</name>
<keyword evidence="1" id="KW-0175">Coiled coil</keyword>
<accession>A0A409XY30</accession>
<dbReference type="STRING" id="231916.A0A409XY30"/>
<reference evidence="2 3" key="1">
    <citation type="journal article" date="2018" name="Evol. Lett.">
        <title>Horizontal gene cluster transfer increased hallucinogenic mushroom diversity.</title>
        <authorList>
            <person name="Reynolds H.T."/>
            <person name="Vijayakumar V."/>
            <person name="Gluck-Thaler E."/>
            <person name="Korotkin H.B."/>
            <person name="Matheny P.B."/>
            <person name="Slot J.C."/>
        </authorList>
    </citation>
    <scope>NUCLEOTIDE SEQUENCE [LARGE SCALE GENOMIC DNA]</scope>
    <source>
        <strain evidence="2 3">SRW20</strain>
    </source>
</reference>
<dbReference type="AlphaFoldDB" id="A0A409XY30"/>
<dbReference type="EMBL" id="NHYE01001419">
    <property type="protein sequence ID" value="PPQ95674.1"/>
    <property type="molecule type" value="Genomic_DNA"/>
</dbReference>
<proteinExistence type="predicted"/>
<dbReference type="Gene3D" id="1.20.1280.50">
    <property type="match status" value="1"/>
</dbReference>
<evidence type="ECO:0000313" key="2">
    <source>
        <dbReference type="EMBL" id="PPQ95674.1"/>
    </source>
</evidence>
<evidence type="ECO:0000256" key="1">
    <source>
        <dbReference type="SAM" id="Coils"/>
    </source>
</evidence>
<gene>
    <name evidence="2" type="ORF">CVT26_008326</name>
</gene>
<protein>
    <submittedName>
        <fullName evidence="2">Uncharacterized protein</fullName>
    </submittedName>
</protein>